<feature type="region of interest" description="Disordered" evidence="1">
    <location>
        <begin position="21"/>
        <end position="52"/>
    </location>
</feature>
<accession>A0A0N1NXV9</accession>
<gene>
    <name evidence="2" type="ORF">AB675_1306</name>
</gene>
<evidence type="ECO:0000313" key="3">
    <source>
        <dbReference type="Proteomes" id="UP000038010"/>
    </source>
</evidence>
<sequence>MPKDPKNSFFIRTLRRLGVFTADSQPSPASDKSKVIDYGSSSEFELPADDEQRPIQKHIASEQKSVGGDELPTTTTTTNSSIALAVSVESSTAPLPIVLRDESFNIDHFILKNPDLPNPIAQQLALNRQSRPYDGCVMIPGPLVKELTETAQNGWHTGFWPDGTPANRERRWSGGEPGSGIGGVGGGGGCG</sequence>
<protein>
    <submittedName>
        <fullName evidence="2">Uncharacterized protein</fullName>
    </submittedName>
</protein>
<dbReference type="RefSeq" id="XP_017995646.1">
    <property type="nucleotide sequence ID" value="XM_018141187.1"/>
</dbReference>
<dbReference type="GeneID" id="28733067"/>
<proteinExistence type="predicted"/>
<evidence type="ECO:0000313" key="2">
    <source>
        <dbReference type="EMBL" id="KPI35683.1"/>
    </source>
</evidence>
<name>A0A0N1NXV9_9EURO</name>
<organism evidence="2 3">
    <name type="scientific">Cyphellophora attinorum</name>
    <dbReference type="NCBI Taxonomy" id="1664694"/>
    <lineage>
        <taxon>Eukaryota</taxon>
        <taxon>Fungi</taxon>
        <taxon>Dikarya</taxon>
        <taxon>Ascomycota</taxon>
        <taxon>Pezizomycotina</taxon>
        <taxon>Eurotiomycetes</taxon>
        <taxon>Chaetothyriomycetidae</taxon>
        <taxon>Chaetothyriales</taxon>
        <taxon>Cyphellophoraceae</taxon>
        <taxon>Cyphellophora</taxon>
    </lineage>
</organism>
<dbReference type="Proteomes" id="UP000038010">
    <property type="component" value="Unassembled WGS sequence"/>
</dbReference>
<dbReference type="EMBL" id="LFJN01000037">
    <property type="protein sequence ID" value="KPI35683.1"/>
    <property type="molecule type" value="Genomic_DNA"/>
</dbReference>
<reference evidence="2 3" key="1">
    <citation type="submission" date="2015-06" db="EMBL/GenBank/DDBJ databases">
        <title>Draft genome of the ant-associated black yeast Phialophora attae CBS 131958.</title>
        <authorList>
            <person name="Moreno L.F."/>
            <person name="Stielow B.J."/>
            <person name="de Hoog S."/>
            <person name="Vicente V.A."/>
            <person name="Weiss V.A."/>
            <person name="de Vries M."/>
            <person name="Cruz L.M."/>
            <person name="Souza E.M."/>
        </authorList>
    </citation>
    <scope>NUCLEOTIDE SEQUENCE [LARGE SCALE GENOMIC DNA]</scope>
    <source>
        <strain evidence="2 3">CBS 131958</strain>
    </source>
</reference>
<dbReference type="VEuPathDB" id="FungiDB:AB675_1306"/>
<comment type="caution">
    <text evidence="2">The sequence shown here is derived from an EMBL/GenBank/DDBJ whole genome shotgun (WGS) entry which is preliminary data.</text>
</comment>
<dbReference type="AlphaFoldDB" id="A0A0N1NXV9"/>
<keyword evidence="3" id="KW-1185">Reference proteome</keyword>
<evidence type="ECO:0000256" key="1">
    <source>
        <dbReference type="SAM" id="MobiDB-lite"/>
    </source>
</evidence>